<protein>
    <submittedName>
        <fullName evidence="1">Uncharacterized protein</fullName>
    </submittedName>
</protein>
<dbReference type="EMBL" id="LAZR01000904">
    <property type="protein sequence ID" value="KKN54970.1"/>
    <property type="molecule type" value="Genomic_DNA"/>
</dbReference>
<dbReference type="AlphaFoldDB" id="A0A0F9REQ4"/>
<accession>A0A0F9REQ4</accession>
<evidence type="ECO:0000313" key="1">
    <source>
        <dbReference type="EMBL" id="KKN54970.1"/>
    </source>
</evidence>
<comment type="caution">
    <text evidence="1">The sequence shown here is derived from an EMBL/GenBank/DDBJ whole genome shotgun (WGS) entry which is preliminary data.</text>
</comment>
<organism evidence="1">
    <name type="scientific">marine sediment metagenome</name>
    <dbReference type="NCBI Taxonomy" id="412755"/>
    <lineage>
        <taxon>unclassified sequences</taxon>
        <taxon>metagenomes</taxon>
        <taxon>ecological metagenomes</taxon>
    </lineage>
</organism>
<proteinExistence type="predicted"/>
<reference evidence="1" key="1">
    <citation type="journal article" date="2015" name="Nature">
        <title>Complex archaea that bridge the gap between prokaryotes and eukaryotes.</title>
        <authorList>
            <person name="Spang A."/>
            <person name="Saw J.H."/>
            <person name="Jorgensen S.L."/>
            <person name="Zaremba-Niedzwiedzka K."/>
            <person name="Martijn J."/>
            <person name="Lind A.E."/>
            <person name="van Eijk R."/>
            <person name="Schleper C."/>
            <person name="Guy L."/>
            <person name="Ettema T.J."/>
        </authorList>
    </citation>
    <scope>NUCLEOTIDE SEQUENCE</scope>
</reference>
<gene>
    <name evidence="1" type="ORF">LCGC14_0586920</name>
</gene>
<name>A0A0F9REQ4_9ZZZZ</name>
<sequence length="277" mass="33629">MSDKNIELAIKILQQDINVCEDLFDKNNFPLINIVANRYLENCLIFDEYQLCLPGVFIKDMVNDYFTIINNPDKLKRLNSAKVFGEEFLSKIRVFFKNKDEESLWNDFYKYNLNITTVLRDDVDVHYLKNPSHTSRSFKFLLNYIENHEEYLYIINNKFLEGILDIMIRVIKNHSFNLPELMIYIYVKYLGFLYQYYYYENLRNNQLIEDLLQKDLSIYLKYVISLKEREEIDIKDFNKNLWNVVKKWREMYIFYKGLPMKRDLLIPLGLKQNKINE</sequence>